<dbReference type="GO" id="GO:0005886">
    <property type="term" value="C:plasma membrane"/>
    <property type="evidence" value="ECO:0007669"/>
    <property type="project" value="UniProtKB-SubCell"/>
</dbReference>
<name>A0A0M9AJQ2_9EURY</name>
<dbReference type="AlphaFoldDB" id="A0A0M9AJQ2"/>
<protein>
    <recommendedName>
        <fullName evidence="5">PGF-CTERM sorting domain-containing protein</fullName>
    </recommendedName>
</protein>
<keyword evidence="2" id="KW-0812">Transmembrane</keyword>
<reference evidence="3 4" key="1">
    <citation type="submission" date="2015-08" db="EMBL/GenBank/DDBJ databases">
        <title>Genomes of Isolates from Cabo Rojo, PR.</title>
        <authorList>
            <person name="Sanchez-Nieves R.L."/>
            <person name="Montalvo-Rodriguez R."/>
        </authorList>
    </citation>
    <scope>NUCLEOTIDE SEQUENCE [LARGE SCALE GENOMIC DNA]</scope>
    <source>
        <strain evidence="3 4">SL3</strain>
    </source>
</reference>
<dbReference type="PATRIC" id="fig|1705562.3.peg.4090"/>
<comment type="caution">
    <text evidence="3">The sequence shown here is derived from an EMBL/GenBank/DDBJ whole genome shotgun (WGS) entry which is preliminary data.</text>
</comment>
<evidence type="ECO:0008006" key="5">
    <source>
        <dbReference type="Google" id="ProtNLM"/>
    </source>
</evidence>
<dbReference type="EMBL" id="LIUF01000005">
    <property type="protein sequence ID" value="KOX92031.1"/>
    <property type="molecule type" value="Genomic_DNA"/>
</dbReference>
<dbReference type="OrthoDB" id="291106at2157"/>
<proteinExistence type="predicted"/>
<dbReference type="GO" id="GO:0030115">
    <property type="term" value="C:S-layer"/>
    <property type="evidence" value="ECO:0007669"/>
    <property type="project" value="UniProtKB-SubCell"/>
</dbReference>
<keyword evidence="1" id="KW-0732">Signal</keyword>
<dbReference type="PROSITE" id="PS51257">
    <property type="entry name" value="PROKAR_LIPOPROTEIN"/>
    <property type="match status" value="1"/>
</dbReference>
<dbReference type="NCBIfam" id="TIGR04126">
    <property type="entry name" value="PGF_CTERM"/>
    <property type="match status" value="1"/>
</dbReference>
<dbReference type="STRING" id="1705562.AMS69_15920"/>
<feature type="transmembrane region" description="Helical" evidence="2">
    <location>
        <begin position="187"/>
        <end position="208"/>
    </location>
</feature>
<evidence type="ECO:0000256" key="1">
    <source>
        <dbReference type="ARBA" id="ARBA00022729"/>
    </source>
</evidence>
<evidence type="ECO:0000256" key="2">
    <source>
        <dbReference type="SAM" id="Phobius"/>
    </source>
</evidence>
<keyword evidence="4" id="KW-1185">Reference proteome</keyword>
<keyword evidence="2" id="KW-1133">Transmembrane helix</keyword>
<dbReference type="RefSeq" id="WP_053969052.1">
    <property type="nucleotide sequence ID" value="NZ_LIUF01000005.1"/>
</dbReference>
<accession>A0A0M9AJQ2</accession>
<dbReference type="Proteomes" id="UP000037729">
    <property type="component" value="Unassembled WGS sequence"/>
</dbReference>
<evidence type="ECO:0000313" key="4">
    <source>
        <dbReference type="Proteomes" id="UP000037729"/>
    </source>
</evidence>
<sequence length="211" mass="22228">MHRIIPAIGLAALVVLSGCVTATVDSTVAADGTVSEYDLTLEMSPSVYDGLQNQAQQEGYDSVEGYLLADVNTSRMSNYTYQQELEGENVTLSMAFTDWNPGPESDVSVNASGGNVTYEDRTFVTANEDTDVAFGDGVAVEYRLTMPADISSSNADIVQNETAVWEYAADEPVEEPIRATSPAPSSAFGPGMGIPVAVVALLGAALLASRD</sequence>
<keyword evidence="2" id="KW-0472">Membrane</keyword>
<organism evidence="3 4">
    <name type="scientific">Haloarcula rubripromontorii</name>
    <dbReference type="NCBI Taxonomy" id="1705562"/>
    <lineage>
        <taxon>Archaea</taxon>
        <taxon>Methanobacteriati</taxon>
        <taxon>Methanobacteriota</taxon>
        <taxon>Stenosarchaea group</taxon>
        <taxon>Halobacteria</taxon>
        <taxon>Halobacteriales</taxon>
        <taxon>Haloarculaceae</taxon>
        <taxon>Haloarcula</taxon>
    </lineage>
</organism>
<dbReference type="InterPro" id="IPR026371">
    <property type="entry name" value="PGF_CTERM"/>
</dbReference>
<gene>
    <name evidence="3" type="ORF">AMS69_15920</name>
</gene>
<evidence type="ECO:0000313" key="3">
    <source>
        <dbReference type="EMBL" id="KOX92031.1"/>
    </source>
</evidence>